<dbReference type="Gene3D" id="3.90.230.10">
    <property type="entry name" value="Creatinase/methionine aminopeptidase superfamily"/>
    <property type="match status" value="1"/>
</dbReference>
<evidence type="ECO:0000259" key="1">
    <source>
        <dbReference type="Pfam" id="PF00557"/>
    </source>
</evidence>
<dbReference type="GO" id="GO:0004177">
    <property type="term" value="F:aminopeptidase activity"/>
    <property type="evidence" value="ECO:0007669"/>
    <property type="project" value="UniProtKB-KW"/>
</dbReference>
<gene>
    <name evidence="3" type="ORF">FYJ51_02665</name>
</gene>
<accession>A0A7X2NQP4</accession>
<dbReference type="Pfam" id="PF00557">
    <property type="entry name" value="Peptidase_M24"/>
    <property type="match status" value="1"/>
</dbReference>
<dbReference type="AlphaFoldDB" id="A0A7X2NQP4"/>
<reference evidence="3 4" key="1">
    <citation type="submission" date="2019-08" db="EMBL/GenBank/DDBJ databases">
        <title>In-depth cultivation of the pig gut microbiome towards novel bacterial diversity and tailored functional studies.</title>
        <authorList>
            <person name="Wylensek D."/>
            <person name="Hitch T.C.A."/>
            <person name="Clavel T."/>
        </authorList>
    </citation>
    <scope>NUCLEOTIDE SEQUENCE [LARGE SCALE GENOMIC DNA]</scope>
    <source>
        <strain evidence="3 4">Oil+RF-744-GAM-WT-6</strain>
    </source>
</reference>
<evidence type="ECO:0000313" key="4">
    <source>
        <dbReference type="Proteomes" id="UP000461880"/>
    </source>
</evidence>
<dbReference type="Proteomes" id="UP000461880">
    <property type="component" value="Unassembled WGS sequence"/>
</dbReference>
<comment type="caution">
    <text evidence="3">The sequence shown here is derived from an EMBL/GenBank/DDBJ whole genome shotgun (WGS) entry which is preliminary data.</text>
</comment>
<organism evidence="3 4">
    <name type="scientific">Stecheria intestinalis</name>
    <dbReference type="NCBI Taxonomy" id="2606630"/>
    <lineage>
        <taxon>Bacteria</taxon>
        <taxon>Bacillati</taxon>
        <taxon>Bacillota</taxon>
        <taxon>Erysipelotrichia</taxon>
        <taxon>Erysipelotrichales</taxon>
        <taxon>Erysipelotrichaceae</taxon>
        <taxon>Stecheria</taxon>
    </lineage>
</organism>
<dbReference type="InterPro" id="IPR050659">
    <property type="entry name" value="Peptidase_M24B"/>
</dbReference>
<sequence>MNQERLNCVLNRLNEIGAEEMLVTEPRAIFWLTGKWVFPGERFLALLIRKNEQPVLFINRLFWFDEEIGVRKVWFSDTDDVLPLVRKELDPEKVLGVDKTMESRFLLPLLETGAAKKVVNSSIAVDEARAVKDLEEQAKMRESSRINDLAMEAFRKLVHEGVTELEISDQTLKIYKSLGASGYSFDPIVSFGANAADPHHMPDETVLKEGDCVLFDIGCVVNDYCSDMTRTFYWKKEPDERVKRIYELVRQANEQAEEMLKPGIPLCDVDAKARDLITAGGYGPQFNHRLGHFIGLADHEYGDVSSANHNLTKTGNFFSIEPGIYLAGDTGVRIEDLVLITENGHEVLNHYPKELTILD</sequence>
<keyword evidence="3" id="KW-0645">Protease</keyword>
<dbReference type="InterPro" id="IPR036005">
    <property type="entry name" value="Creatinase/aminopeptidase-like"/>
</dbReference>
<dbReference type="InterPro" id="IPR029149">
    <property type="entry name" value="Creatin/AminoP/Spt16_N"/>
</dbReference>
<dbReference type="SUPFAM" id="SSF55920">
    <property type="entry name" value="Creatinase/aminopeptidase"/>
    <property type="match status" value="1"/>
</dbReference>
<dbReference type="PANTHER" id="PTHR46112:SF3">
    <property type="entry name" value="AMINOPEPTIDASE YPDF"/>
    <property type="match status" value="1"/>
</dbReference>
<dbReference type="InterPro" id="IPR000587">
    <property type="entry name" value="Creatinase_N"/>
</dbReference>
<dbReference type="PANTHER" id="PTHR46112">
    <property type="entry name" value="AMINOPEPTIDASE"/>
    <property type="match status" value="1"/>
</dbReference>
<dbReference type="Pfam" id="PF01321">
    <property type="entry name" value="Creatinase_N"/>
    <property type="match status" value="1"/>
</dbReference>
<keyword evidence="4" id="KW-1185">Reference proteome</keyword>
<protein>
    <submittedName>
        <fullName evidence="3">Aminopeptidase P family protein</fullName>
    </submittedName>
</protein>
<feature type="domain" description="Creatinase N-terminal" evidence="2">
    <location>
        <begin position="5"/>
        <end position="131"/>
    </location>
</feature>
<keyword evidence="3" id="KW-0378">Hydrolase</keyword>
<dbReference type="InterPro" id="IPR000994">
    <property type="entry name" value="Pept_M24"/>
</dbReference>
<feature type="domain" description="Peptidase M24" evidence="1">
    <location>
        <begin position="139"/>
        <end position="342"/>
    </location>
</feature>
<evidence type="ECO:0000259" key="2">
    <source>
        <dbReference type="Pfam" id="PF01321"/>
    </source>
</evidence>
<evidence type="ECO:0000313" key="3">
    <source>
        <dbReference type="EMBL" id="MSS57805.1"/>
    </source>
</evidence>
<name>A0A7X2NQP4_9FIRM</name>
<dbReference type="Gene3D" id="3.40.350.10">
    <property type="entry name" value="Creatinase/prolidase N-terminal domain"/>
    <property type="match status" value="1"/>
</dbReference>
<proteinExistence type="predicted"/>
<keyword evidence="3" id="KW-0031">Aminopeptidase</keyword>
<dbReference type="SUPFAM" id="SSF53092">
    <property type="entry name" value="Creatinase/prolidase N-terminal domain"/>
    <property type="match status" value="1"/>
</dbReference>
<dbReference type="EMBL" id="VUMN01000003">
    <property type="protein sequence ID" value="MSS57805.1"/>
    <property type="molecule type" value="Genomic_DNA"/>
</dbReference>
<dbReference type="CDD" id="cd01092">
    <property type="entry name" value="APP-like"/>
    <property type="match status" value="1"/>
</dbReference>